<feature type="compositionally biased region" description="Basic residues" evidence="5">
    <location>
        <begin position="133"/>
        <end position="144"/>
    </location>
</feature>
<dbReference type="InterPro" id="IPR013083">
    <property type="entry name" value="Znf_RING/FYVE/PHD"/>
</dbReference>
<protein>
    <recommendedName>
        <fullName evidence="6">RING-type domain-containing protein</fullName>
    </recommendedName>
</protein>
<feature type="compositionally biased region" description="Basic residues" evidence="5">
    <location>
        <begin position="72"/>
        <end position="83"/>
    </location>
</feature>
<feature type="domain" description="RING-type" evidence="6">
    <location>
        <begin position="411"/>
        <end position="450"/>
    </location>
</feature>
<dbReference type="EMBL" id="QUTA01008855">
    <property type="protein sequence ID" value="RHY02495.1"/>
    <property type="molecule type" value="Genomic_DNA"/>
</dbReference>
<dbReference type="VEuPathDB" id="FungiDB:H257_03611"/>
<dbReference type="InterPro" id="IPR001841">
    <property type="entry name" value="Znf_RING"/>
</dbReference>
<proteinExistence type="predicted"/>
<evidence type="ECO:0000256" key="2">
    <source>
        <dbReference type="ARBA" id="ARBA00022771"/>
    </source>
</evidence>
<reference evidence="7 8" key="1">
    <citation type="submission" date="2018-08" db="EMBL/GenBank/DDBJ databases">
        <title>Aphanomyces genome sequencing and annotation.</title>
        <authorList>
            <person name="Minardi D."/>
            <person name="Oidtmann B."/>
            <person name="Van Der Giezen M."/>
            <person name="Studholme D.J."/>
        </authorList>
    </citation>
    <scope>NUCLEOTIDE SEQUENCE [LARGE SCALE GENOMIC DNA]</scope>
    <source>
        <strain evidence="7 8">Yx</strain>
    </source>
</reference>
<dbReference type="PANTHER" id="PTHR46858:SF5">
    <property type="entry name" value="E3 UBIQUITIN-PROTEIN LIGASE APD1-RELATED"/>
    <property type="match status" value="1"/>
</dbReference>
<dbReference type="SUPFAM" id="SSF57850">
    <property type="entry name" value="RING/U-box"/>
    <property type="match status" value="1"/>
</dbReference>
<feature type="compositionally biased region" description="Low complexity" evidence="5">
    <location>
        <begin position="46"/>
        <end position="69"/>
    </location>
</feature>
<dbReference type="GO" id="GO:0016567">
    <property type="term" value="P:protein ubiquitination"/>
    <property type="evidence" value="ECO:0007669"/>
    <property type="project" value="TreeGrafter"/>
</dbReference>
<evidence type="ECO:0000256" key="3">
    <source>
        <dbReference type="ARBA" id="ARBA00022833"/>
    </source>
</evidence>
<dbReference type="Pfam" id="PF13920">
    <property type="entry name" value="zf-C3HC4_3"/>
    <property type="match status" value="1"/>
</dbReference>
<evidence type="ECO:0000313" key="7">
    <source>
        <dbReference type="EMBL" id="RHY02495.1"/>
    </source>
</evidence>
<keyword evidence="2 4" id="KW-0863">Zinc-finger</keyword>
<feature type="compositionally biased region" description="Pro residues" evidence="5">
    <location>
        <begin position="220"/>
        <end position="233"/>
    </location>
</feature>
<evidence type="ECO:0000256" key="4">
    <source>
        <dbReference type="PROSITE-ProRule" id="PRU00175"/>
    </source>
</evidence>
<evidence type="ECO:0000259" key="6">
    <source>
        <dbReference type="PROSITE" id="PS50089"/>
    </source>
</evidence>
<dbReference type="Gene3D" id="3.30.40.10">
    <property type="entry name" value="Zinc/RING finger domain, C3HC4 (zinc finger)"/>
    <property type="match status" value="1"/>
</dbReference>
<evidence type="ECO:0000313" key="8">
    <source>
        <dbReference type="Proteomes" id="UP000266239"/>
    </source>
</evidence>
<feature type="region of interest" description="Disordered" evidence="5">
    <location>
        <begin position="128"/>
        <end position="156"/>
    </location>
</feature>
<sequence>MARLGDDYGAVMGRFGASMGDLGLRLGTEFEGLGQRIASAVNFSTTSASRAKSASRTTQNNSTTAATSTVPRHFHADRKKPRHAINENGLPTFAYGNNNVTLSAEHDARARRHQERDDANVVRYQARDEAKTSRRHRLHRHPHRRDIINDDDDTSRDDQVLDALSKKLEKKLTKVVYKFDKKAAAKNKHMDSSKLTEAKSQHAAAMATHLQSFHDHVRPPKPPSSPCLEPPSSQPSSLRTMYHAAKHGDVGTLRQVLLSASSVHYLKAGCSDVMTSRRSTGNRVMLFLAVMVDVHNPMPILPMDASVDLPAWSFSAGNVRLAAFNEAGFVAWTHFLCVEAVDAALDSVSLRTTTPATKSMKLYELEMADSANVTPASAPDGQEVPRLSPMAAASAPLLPHSTSDVAEGEECVVCLDRPKQTVCVPCGHVAVCVPCADALQRTTHKCPVCRRDVREVVKWFLT</sequence>
<dbReference type="AlphaFoldDB" id="A0A397A869"/>
<name>A0A397A869_APHAT</name>
<dbReference type="PROSITE" id="PS50089">
    <property type="entry name" value="ZF_RING_2"/>
    <property type="match status" value="1"/>
</dbReference>
<gene>
    <name evidence="7" type="ORF">DYB25_008862</name>
</gene>
<dbReference type="SMART" id="SM00184">
    <property type="entry name" value="RING"/>
    <property type="match status" value="1"/>
</dbReference>
<keyword evidence="3" id="KW-0862">Zinc</keyword>
<feature type="region of interest" description="Disordered" evidence="5">
    <location>
        <begin position="214"/>
        <end position="237"/>
    </location>
</feature>
<dbReference type="CDD" id="cd23129">
    <property type="entry name" value="RING-HC_XBAT35-like"/>
    <property type="match status" value="1"/>
</dbReference>
<evidence type="ECO:0000256" key="1">
    <source>
        <dbReference type="ARBA" id="ARBA00022723"/>
    </source>
</evidence>
<organism evidence="7 8">
    <name type="scientific">Aphanomyces astaci</name>
    <name type="common">Crayfish plague agent</name>
    <dbReference type="NCBI Taxonomy" id="112090"/>
    <lineage>
        <taxon>Eukaryota</taxon>
        <taxon>Sar</taxon>
        <taxon>Stramenopiles</taxon>
        <taxon>Oomycota</taxon>
        <taxon>Saprolegniomycetes</taxon>
        <taxon>Saprolegniales</taxon>
        <taxon>Verrucalvaceae</taxon>
        <taxon>Aphanomyces</taxon>
    </lineage>
</organism>
<keyword evidence="1" id="KW-0479">Metal-binding</keyword>
<dbReference type="PANTHER" id="PTHR46858">
    <property type="entry name" value="OS05G0521000 PROTEIN"/>
    <property type="match status" value="1"/>
</dbReference>
<dbReference type="Proteomes" id="UP000266239">
    <property type="component" value="Unassembled WGS sequence"/>
</dbReference>
<dbReference type="GO" id="GO:0008270">
    <property type="term" value="F:zinc ion binding"/>
    <property type="evidence" value="ECO:0007669"/>
    <property type="project" value="UniProtKB-KW"/>
</dbReference>
<accession>A0A397A869</accession>
<feature type="region of interest" description="Disordered" evidence="5">
    <location>
        <begin position="46"/>
        <end position="91"/>
    </location>
</feature>
<evidence type="ECO:0000256" key="5">
    <source>
        <dbReference type="SAM" id="MobiDB-lite"/>
    </source>
</evidence>
<dbReference type="GO" id="GO:0061630">
    <property type="term" value="F:ubiquitin protein ligase activity"/>
    <property type="evidence" value="ECO:0007669"/>
    <property type="project" value="TreeGrafter"/>
</dbReference>
<comment type="caution">
    <text evidence="7">The sequence shown here is derived from an EMBL/GenBank/DDBJ whole genome shotgun (WGS) entry which is preliminary data.</text>
</comment>